<dbReference type="Gene3D" id="3.40.50.150">
    <property type="entry name" value="Vaccinia Virus protein VP39"/>
    <property type="match status" value="1"/>
</dbReference>
<proteinExistence type="predicted"/>
<evidence type="ECO:0000259" key="2">
    <source>
        <dbReference type="Pfam" id="PF12147"/>
    </source>
</evidence>
<dbReference type="InterPro" id="IPR022744">
    <property type="entry name" value="MeTrfase_dom_put"/>
</dbReference>
<dbReference type="FunFam" id="3.40.50.1820:FF:000201">
    <property type="entry name" value="Alpha/beta fold hydrolase"/>
    <property type="match status" value="1"/>
</dbReference>
<name>F2BCL4_9NEIS</name>
<dbReference type="InterPro" id="IPR029058">
    <property type="entry name" value="AB_hydrolase_fold"/>
</dbReference>
<evidence type="ECO:0000313" key="3">
    <source>
        <dbReference type="EMBL" id="EGF10831.1"/>
    </source>
</evidence>
<comment type="caution">
    <text evidence="3">The sequence shown here is derived from an EMBL/GenBank/DDBJ whole genome shotgun (WGS) entry which is preliminary data.</text>
</comment>
<feature type="domain" description="Serine aminopeptidase S33" evidence="1">
    <location>
        <begin position="62"/>
        <end position="296"/>
    </location>
</feature>
<dbReference type="STRING" id="267212.GCA_001063965_01647"/>
<dbReference type="SUPFAM" id="SSF53474">
    <property type="entry name" value="alpha/beta-Hydrolases"/>
    <property type="match status" value="1"/>
</dbReference>
<dbReference type="EC" id="3.1.1.5" evidence="3"/>
<accession>F2BCL4</accession>
<gene>
    <name evidence="3" type="ORF">HMPREF9123_1502</name>
</gene>
<dbReference type="InterPro" id="IPR051044">
    <property type="entry name" value="MAG_DAG_Lipase"/>
</dbReference>
<dbReference type="Gene3D" id="3.40.50.1820">
    <property type="entry name" value="alpha/beta hydrolase"/>
    <property type="match status" value="1"/>
</dbReference>
<organism evidence="3 4">
    <name type="scientific">Neisseria bacilliformis ATCC BAA-1200</name>
    <dbReference type="NCBI Taxonomy" id="888742"/>
    <lineage>
        <taxon>Bacteria</taxon>
        <taxon>Pseudomonadati</taxon>
        <taxon>Pseudomonadota</taxon>
        <taxon>Betaproteobacteria</taxon>
        <taxon>Neisseriales</taxon>
        <taxon>Neisseriaceae</taxon>
        <taxon>Neisseria</taxon>
    </lineage>
</organism>
<dbReference type="AlphaFoldDB" id="F2BCL4"/>
<dbReference type="InterPro" id="IPR022742">
    <property type="entry name" value="Hydrolase_4"/>
</dbReference>
<evidence type="ECO:0000313" key="4">
    <source>
        <dbReference type="Proteomes" id="UP000004105"/>
    </source>
</evidence>
<dbReference type="EMBL" id="AFAY01000030">
    <property type="protein sequence ID" value="EGF10831.1"/>
    <property type="molecule type" value="Genomic_DNA"/>
</dbReference>
<keyword evidence="3" id="KW-0378">Hydrolase</keyword>
<dbReference type="PANTHER" id="PTHR11614">
    <property type="entry name" value="PHOSPHOLIPASE-RELATED"/>
    <property type="match status" value="1"/>
</dbReference>
<reference evidence="3 4" key="1">
    <citation type="submission" date="2011-02" db="EMBL/GenBank/DDBJ databases">
        <authorList>
            <person name="Muzny D."/>
            <person name="Qin X."/>
            <person name="Deng J."/>
            <person name="Jiang H."/>
            <person name="Liu Y."/>
            <person name="Qu J."/>
            <person name="Song X.-Z."/>
            <person name="Zhang L."/>
            <person name="Thornton R."/>
            <person name="Coyle M."/>
            <person name="Francisco L."/>
            <person name="Jackson L."/>
            <person name="Javaid M."/>
            <person name="Korchina V."/>
            <person name="Kovar C."/>
            <person name="Mata R."/>
            <person name="Mathew T."/>
            <person name="Ngo R."/>
            <person name="Nguyen L."/>
            <person name="Nguyen N."/>
            <person name="Okwuonu G."/>
            <person name="Ongeri F."/>
            <person name="Pham C."/>
            <person name="Simmons D."/>
            <person name="Wilczek-Boney K."/>
            <person name="Hale W."/>
            <person name="Jakkamsetti A."/>
            <person name="Pham P."/>
            <person name="Ruth R."/>
            <person name="San Lucas F."/>
            <person name="Warren J."/>
            <person name="Zhang J."/>
            <person name="Zhao Z."/>
            <person name="Zhou C."/>
            <person name="Zhu D."/>
            <person name="Lee S."/>
            <person name="Bess C."/>
            <person name="Blankenburg K."/>
            <person name="Forbes L."/>
            <person name="Fu Q."/>
            <person name="Gubbala S."/>
            <person name="Hirani K."/>
            <person name="Jayaseelan J.C."/>
            <person name="Lara F."/>
            <person name="Munidasa M."/>
            <person name="Palculict T."/>
            <person name="Patil S."/>
            <person name="Pu L.-L."/>
            <person name="Saada N."/>
            <person name="Tang L."/>
            <person name="Weissenberger G."/>
            <person name="Zhu Y."/>
            <person name="Hemphill L."/>
            <person name="Shang Y."/>
            <person name="Youmans B."/>
            <person name="Ayvaz T."/>
            <person name="Ross M."/>
            <person name="Santibanez J."/>
            <person name="Aqrawi P."/>
            <person name="Gross S."/>
            <person name="Joshi V."/>
            <person name="Fowler G."/>
            <person name="Nazareth L."/>
            <person name="Reid J."/>
            <person name="Worley K."/>
            <person name="Petrosino J."/>
            <person name="Highlander S."/>
            <person name="Gibbs R."/>
        </authorList>
    </citation>
    <scope>NUCLEOTIDE SEQUENCE [LARGE SCALE GENOMIC DNA]</scope>
    <source>
        <strain evidence="3 4">ATCC BAA-1200</strain>
    </source>
</reference>
<dbReference type="GO" id="GO:0004622">
    <property type="term" value="F:phosphatidylcholine lysophospholipase activity"/>
    <property type="evidence" value="ECO:0007669"/>
    <property type="project" value="UniProtKB-EC"/>
</dbReference>
<protein>
    <submittedName>
        <fullName evidence="3">Lysophospholipase</fullName>
        <ecNumber evidence="3">3.1.1.5</ecNumber>
    </submittedName>
</protein>
<dbReference type="Pfam" id="PF12146">
    <property type="entry name" value="Hydrolase_4"/>
    <property type="match status" value="1"/>
</dbReference>
<dbReference type="InterPro" id="IPR029063">
    <property type="entry name" value="SAM-dependent_MTases_sf"/>
</dbReference>
<dbReference type="Pfam" id="PF12147">
    <property type="entry name" value="Methyltransf_20"/>
    <property type="match status" value="1"/>
</dbReference>
<sequence>MNGFWLRFQTACCAAQTAVIMFPAFFRTQKEPAMQEQQKTFQTADGTELFYRYRPAQNGRGDKAVVLFHRGHEHSGRMMFVADELGFDDFACFAWDARGHGQSPGERGDSPSIGTSVADVDDFIRHIRAEYGIAPENICVIAQSVGAVLVSAWLHDYAPKIRCAVLASPAFKVKLYVPFARSGLKLMQKYRGNFFVNSYVKAHYLTHNRERQQSYDSDPLITRAISVRILLGLYEAAERVVADAQAVTVPLQLLISGDDWVVHHKPQHDFYNRLGSRIKERHILKGFYHDTLGEKNRETAFKEMRRFIRERFDSPLEIPDRTQDHLYSESRREADELASPLPALSPRGLFWRGYRAAIGLGARWSEGLKTGRDTGFDSGSTLDYVYRNEPQGSNAFGRMIDKHYLNAVGWRGIRQRKANIALAVQTAACLLREAGRPVHVLDIASGHGRYVLDALTADNLPDSVRLRDYSPINVEAGRKLIAERGLAHITTFTETDAFNRANYQNLSPRPTLGIVSGLHELFSDNGLVMQSLYGFGDAIESGNYLIYTGQPWHPQLEMIARALTSHKAGSPDWVMRRRSQQETDQLVEKAGFRKIRQWIDDDGIFTVSLAVKE</sequence>
<dbReference type="HOGENOM" id="CLU_038914_0_0_4"/>
<keyword evidence="4" id="KW-1185">Reference proteome</keyword>
<dbReference type="SUPFAM" id="SSF53335">
    <property type="entry name" value="S-adenosyl-L-methionine-dependent methyltransferases"/>
    <property type="match status" value="1"/>
</dbReference>
<dbReference type="Proteomes" id="UP000004105">
    <property type="component" value="Unassembled WGS sequence"/>
</dbReference>
<feature type="domain" description="Methyltransferase" evidence="2">
    <location>
        <begin position="304"/>
        <end position="612"/>
    </location>
</feature>
<evidence type="ECO:0000259" key="1">
    <source>
        <dbReference type="Pfam" id="PF12146"/>
    </source>
</evidence>